<dbReference type="GO" id="GO:0006352">
    <property type="term" value="P:DNA-templated transcription initiation"/>
    <property type="evidence" value="ECO:0007669"/>
    <property type="project" value="InterPro"/>
</dbReference>
<dbReference type="Pfam" id="PF08281">
    <property type="entry name" value="Sigma70_r4_2"/>
    <property type="match status" value="1"/>
</dbReference>
<dbReference type="AlphaFoldDB" id="A0A412WW46"/>
<evidence type="ECO:0000313" key="8">
    <source>
        <dbReference type="Proteomes" id="UP000283589"/>
    </source>
</evidence>
<protein>
    <submittedName>
        <fullName evidence="7">RNA polymerase subunit sigma-70</fullName>
    </submittedName>
</protein>
<organism evidence="7 8">
    <name type="scientific">Butyricimonas virosa</name>
    <dbReference type="NCBI Taxonomy" id="544645"/>
    <lineage>
        <taxon>Bacteria</taxon>
        <taxon>Pseudomonadati</taxon>
        <taxon>Bacteroidota</taxon>
        <taxon>Bacteroidia</taxon>
        <taxon>Bacteroidales</taxon>
        <taxon>Odoribacteraceae</taxon>
        <taxon>Butyricimonas</taxon>
    </lineage>
</organism>
<keyword evidence="3" id="KW-0731">Sigma factor</keyword>
<name>A0A412WW46_9BACT</name>
<feature type="domain" description="RNA polymerase sigma-70 region 2" evidence="5">
    <location>
        <begin position="16"/>
        <end position="79"/>
    </location>
</feature>
<dbReference type="InterPro" id="IPR013325">
    <property type="entry name" value="RNA_pol_sigma_r2"/>
</dbReference>
<evidence type="ECO:0000259" key="6">
    <source>
        <dbReference type="Pfam" id="PF08281"/>
    </source>
</evidence>
<dbReference type="Proteomes" id="UP000283589">
    <property type="component" value="Unassembled WGS sequence"/>
</dbReference>
<dbReference type="NCBIfam" id="TIGR02937">
    <property type="entry name" value="sigma70-ECF"/>
    <property type="match status" value="1"/>
</dbReference>
<dbReference type="InterPro" id="IPR007627">
    <property type="entry name" value="RNA_pol_sigma70_r2"/>
</dbReference>
<dbReference type="PANTHER" id="PTHR43133:SF46">
    <property type="entry name" value="RNA POLYMERASE SIGMA-70 FACTOR ECF SUBFAMILY"/>
    <property type="match status" value="1"/>
</dbReference>
<accession>A0A412WW46</accession>
<evidence type="ECO:0000313" key="7">
    <source>
        <dbReference type="EMBL" id="RGV31608.1"/>
    </source>
</evidence>
<evidence type="ECO:0000256" key="2">
    <source>
        <dbReference type="ARBA" id="ARBA00023015"/>
    </source>
</evidence>
<dbReference type="PANTHER" id="PTHR43133">
    <property type="entry name" value="RNA POLYMERASE ECF-TYPE SIGMA FACTO"/>
    <property type="match status" value="1"/>
</dbReference>
<comment type="similarity">
    <text evidence="1">Belongs to the sigma-70 factor family. ECF subfamily.</text>
</comment>
<sequence length="181" mass="21488">MALVEQDKEKTFTMVFDKNYEALCLYAVKFTEDFWEAEDIVQESFVRFWEMYRDRLTTENARPLLYRITRNMCVDRVREKPKSTVDVEVMTDQLVYYFSPESENDSKIDLLMEAVKNLPVKCQQVLVAICFNEKKYKDVAEEMQVSVNTVKTQLARALKLLREGLNKEDFELFLTFFVFSC</sequence>
<dbReference type="InterPro" id="IPR014284">
    <property type="entry name" value="RNA_pol_sigma-70_dom"/>
</dbReference>
<evidence type="ECO:0000259" key="5">
    <source>
        <dbReference type="Pfam" id="PF04542"/>
    </source>
</evidence>
<proteinExistence type="inferred from homology"/>
<dbReference type="STRING" id="1121130.GCA_000519105_02939"/>
<gene>
    <name evidence="7" type="ORF">DWW18_16960</name>
</gene>
<dbReference type="SUPFAM" id="SSF88659">
    <property type="entry name" value="Sigma3 and sigma4 domains of RNA polymerase sigma factors"/>
    <property type="match status" value="1"/>
</dbReference>
<dbReference type="InterPro" id="IPR036388">
    <property type="entry name" value="WH-like_DNA-bd_sf"/>
</dbReference>
<dbReference type="InterPro" id="IPR039425">
    <property type="entry name" value="RNA_pol_sigma-70-like"/>
</dbReference>
<keyword evidence="4" id="KW-0804">Transcription</keyword>
<dbReference type="Gene3D" id="1.10.1740.10">
    <property type="match status" value="1"/>
</dbReference>
<dbReference type="RefSeq" id="WP_118261296.1">
    <property type="nucleotide sequence ID" value="NZ_CALBWO010000008.1"/>
</dbReference>
<dbReference type="CDD" id="cd06171">
    <property type="entry name" value="Sigma70_r4"/>
    <property type="match status" value="1"/>
</dbReference>
<keyword evidence="2" id="KW-0805">Transcription regulation</keyword>
<evidence type="ECO:0000256" key="4">
    <source>
        <dbReference type="ARBA" id="ARBA00023163"/>
    </source>
</evidence>
<comment type="caution">
    <text evidence="7">The sequence shown here is derived from an EMBL/GenBank/DDBJ whole genome shotgun (WGS) entry which is preliminary data.</text>
</comment>
<dbReference type="Pfam" id="PF04542">
    <property type="entry name" value="Sigma70_r2"/>
    <property type="match status" value="1"/>
</dbReference>
<evidence type="ECO:0000256" key="1">
    <source>
        <dbReference type="ARBA" id="ARBA00010641"/>
    </source>
</evidence>
<dbReference type="GO" id="GO:0003677">
    <property type="term" value="F:DNA binding"/>
    <property type="evidence" value="ECO:0007669"/>
    <property type="project" value="InterPro"/>
</dbReference>
<dbReference type="GO" id="GO:0016987">
    <property type="term" value="F:sigma factor activity"/>
    <property type="evidence" value="ECO:0007669"/>
    <property type="project" value="UniProtKB-KW"/>
</dbReference>
<dbReference type="InterPro" id="IPR013324">
    <property type="entry name" value="RNA_pol_sigma_r3/r4-like"/>
</dbReference>
<dbReference type="EMBL" id="QRZA01000030">
    <property type="protein sequence ID" value="RGV31608.1"/>
    <property type="molecule type" value="Genomic_DNA"/>
</dbReference>
<dbReference type="Gene3D" id="1.10.10.10">
    <property type="entry name" value="Winged helix-like DNA-binding domain superfamily/Winged helix DNA-binding domain"/>
    <property type="match status" value="1"/>
</dbReference>
<feature type="domain" description="RNA polymerase sigma factor 70 region 4 type 2" evidence="6">
    <location>
        <begin position="109"/>
        <end position="161"/>
    </location>
</feature>
<dbReference type="SUPFAM" id="SSF88946">
    <property type="entry name" value="Sigma2 domain of RNA polymerase sigma factors"/>
    <property type="match status" value="1"/>
</dbReference>
<reference evidence="7 8" key="1">
    <citation type="submission" date="2018-08" db="EMBL/GenBank/DDBJ databases">
        <title>A genome reference for cultivated species of the human gut microbiota.</title>
        <authorList>
            <person name="Zou Y."/>
            <person name="Xue W."/>
            <person name="Luo G."/>
        </authorList>
    </citation>
    <scope>NUCLEOTIDE SEQUENCE [LARGE SCALE GENOMIC DNA]</scope>
    <source>
        <strain evidence="7 8">AF14-49</strain>
    </source>
</reference>
<dbReference type="InterPro" id="IPR013249">
    <property type="entry name" value="RNA_pol_sigma70_r4_t2"/>
</dbReference>
<evidence type="ECO:0000256" key="3">
    <source>
        <dbReference type="ARBA" id="ARBA00023082"/>
    </source>
</evidence>